<dbReference type="PANTHER" id="PTHR31650">
    <property type="entry name" value="O-ACYLTRANSFERASE (WSD1-LIKE) FAMILY PROTEIN"/>
    <property type="match status" value="1"/>
</dbReference>
<dbReference type="GO" id="GO:0001666">
    <property type="term" value="P:response to hypoxia"/>
    <property type="evidence" value="ECO:0007669"/>
    <property type="project" value="TreeGrafter"/>
</dbReference>
<dbReference type="InterPro" id="IPR004255">
    <property type="entry name" value="O-acyltransferase_WSD1_N"/>
</dbReference>
<feature type="domain" description="O-acyltransferase WSD1 C-terminal" evidence="12">
    <location>
        <begin position="299"/>
        <end position="441"/>
    </location>
</feature>
<dbReference type="GO" id="GO:0004144">
    <property type="term" value="F:diacylglycerol O-acyltransferase activity"/>
    <property type="evidence" value="ECO:0007669"/>
    <property type="project" value="UniProtKB-EC"/>
</dbReference>
<evidence type="ECO:0000259" key="12">
    <source>
        <dbReference type="Pfam" id="PF06974"/>
    </source>
</evidence>
<evidence type="ECO:0000259" key="11">
    <source>
        <dbReference type="Pfam" id="PF03007"/>
    </source>
</evidence>
<keyword evidence="6 13" id="KW-0808">Transferase</keyword>
<dbReference type="GO" id="GO:0071731">
    <property type="term" value="P:response to nitric oxide"/>
    <property type="evidence" value="ECO:0007669"/>
    <property type="project" value="TreeGrafter"/>
</dbReference>
<evidence type="ECO:0000256" key="8">
    <source>
        <dbReference type="ARBA" id="ARBA00023098"/>
    </source>
</evidence>
<evidence type="ECO:0000256" key="3">
    <source>
        <dbReference type="ARBA" id="ARBA00009587"/>
    </source>
</evidence>
<proteinExistence type="inferred from homology"/>
<keyword evidence="14" id="KW-1185">Reference proteome</keyword>
<feature type="domain" description="O-acyltransferase WSD1-like N-terminal" evidence="11">
    <location>
        <begin position="17"/>
        <end position="258"/>
    </location>
</feature>
<evidence type="ECO:0000256" key="2">
    <source>
        <dbReference type="ARBA" id="ARBA00005189"/>
    </source>
</evidence>
<dbReference type="Proteomes" id="UP000198960">
    <property type="component" value="Unassembled WGS sequence"/>
</dbReference>
<protein>
    <recommendedName>
        <fullName evidence="4">diacylglycerol O-acyltransferase</fullName>
        <ecNumber evidence="4">2.3.1.20</ecNumber>
    </recommendedName>
</protein>
<organism evidence="13 14">
    <name type="scientific">Trujillonella endophytica</name>
    <dbReference type="NCBI Taxonomy" id="673521"/>
    <lineage>
        <taxon>Bacteria</taxon>
        <taxon>Bacillati</taxon>
        <taxon>Actinomycetota</taxon>
        <taxon>Actinomycetes</taxon>
        <taxon>Geodermatophilales</taxon>
        <taxon>Geodermatophilaceae</taxon>
        <taxon>Trujillonella</taxon>
    </lineage>
</organism>
<evidence type="ECO:0000256" key="9">
    <source>
        <dbReference type="ARBA" id="ARBA00023315"/>
    </source>
</evidence>
<dbReference type="OrthoDB" id="9810950at2"/>
<dbReference type="Pfam" id="PF06974">
    <property type="entry name" value="WS_DGAT_C"/>
    <property type="match status" value="1"/>
</dbReference>
<dbReference type="InterPro" id="IPR045034">
    <property type="entry name" value="O-acyltransferase_WSD1-like"/>
</dbReference>
<sequence>MARERTGRRVPVDRAGPADLAMRSLGRRGLPMQLAAVLVLAPAERGPEEVARVLAGRLGGVRRLRQRLERTPPGGGRPVWVDDARADPARHVRQLPCPPPGDEQALLDLAAALVSEPLPADRPGWAATVVTGLAAGRTGVVVVLSHVLVDGIGGLALLAAVVDGAPAAVPEPPRPRPAYPVLASDALRSRARALRRLPAGVRELRDATRAAGRARTPPAGPCSLLAPTGTTSRAAAVAVDLGRLHAAAHRAGGTVNDALLVAVAGALGALLAARGEAVDPLLVTVVVTARRTAGTDRLGNATTPLVVAVPVAGSPADRLARFAGTVRAARDSAAGPSLPALLGPVFRLLAAAGAYRWYLRRQRRFHTLVSNVPGPDRPLALAGHAVERVVPLAVGEAGNVTVAFDALSYAGTLTVTAIVDADRVPDLPVLVAALDAQFAALGAPAAAP</sequence>
<dbReference type="SUPFAM" id="SSF52777">
    <property type="entry name" value="CoA-dependent acyltransferases"/>
    <property type="match status" value="2"/>
</dbReference>
<name>A0A1H8SYU8_9ACTN</name>
<evidence type="ECO:0000256" key="4">
    <source>
        <dbReference type="ARBA" id="ARBA00013244"/>
    </source>
</evidence>
<comment type="similarity">
    <text evidence="3">Belongs to the long-chain O-acyltransferase family.</text>
</comment>
<dbReference type="InterPro" id="IPR009721">
    <property type="entry name" value="O-acyltransferase_WSD1_C"/>
</dbReference>
<comment type="catalytic activity">
    <reaction evidence="10">
        <text>an acyl-CoA + a 1,2-diacyl-sn-glycerol = a triacyl-sn-glycerol + CoA</text>
        <dbReference type="Rhea" id="RHEA:10868"/>
        <dbReference type="ChEBI" id="CHEBI:17815"/>
        <dbReference type="ChEBI" id="CHEBI:57287"/>
        <dbReference type="ChEBI" id="CHEBI:58342"/>
        <dbReference type="ChEBI" id="CHEBI:64615"/>
        <dbReference type="EC" id="2.3.1.20"/>
    </reaction>
</comment>
<dbReference type="Pfam" id="PF03007">
    <property type="entry name" value="WS_DGAT_cat"/>
    <property type="match status" value="1"/>
</dbReference>
<dbReference type="RefSeq" id="WP_091942504.1">
    <property type="nucleotide sequence ID" value="NZ_FOEE01000005.1"/>
</dbReference>
<dbReference type="GO" id="GO:0006071">
    <property type="term" value="P:glycerol metabolic process"/>
    <property type="evidence" value="ECO:0007669"/>
    <property type="project" value="UniProtKB-KW"/>
</dbReference>
<reference evidence="14" key="1">
    <citation type="submission" date="2016-10" db="EMBL/GenBank/DDBJ databases">
        <authorList>
            <person name="Varghese N."/>
            <person name="Submissions S."/>
        </authorList>
    </citation>
    <scope>NUCLEOTIDE SEQUENCE [LARGE SCALE GENOMIC DNA]</scope>
    <source>
        <strain evidence="14">DSM 45413</strain>
    </source>
</reference>
<dbReference type="GO" id="GO:0051701">
    <property type="term" value="P:biological process involved in interaction with host"/>
    <property type="evidence" value="ECO:0007669"/>
    <property type="project" value="TreeGrafter"/>
</dbReference>
<evidence type="ECO:0000313" key="14">
    <source>
        <dbReference type="Proteomes" id="UP000198960"/>
    </source>
</evidence>
<keyword evidence="9 13" id="KW-0012">Acyltransferase</keyword>
<accession>A0A1H8SYU8</accession>
<keyword evidence="7" id="KW-0319">Glycerol metabolism</keyword>
<dbReference type="EMBL" id="FOEE01000005">
    <property type="protein sequence ID" value="SEO83656.1"/>
    <property type="molecule type" value="Genomic_DNA"/>
</dbReference>
<evidence type="ECO:0000256" key="1">
    <source>
        <dbReference type="ARBA" id="ARBA00004771"/>
    </source>
</evidence>
<dbReference type="AlphaFoldDB" id="A0A1H8SYU8"/>
<evidence type="ECO:0000256" key="5">
    <source>
        <dbReference type="ARBA" id="ARBA00022516"/>
    </source>
</evidence>
<gene>
    <name evidence="13" type="ORF">SAMN05660991_01922</name>
</gene>
<evidence type="ECO:0000256" key="10">
    <source>
        <dbReference type="ARBA" id="ARBA00048109"/>
    </source>
</evidence>
<comment type="pathway">
    <text evidence="1">Glycerolipid metabolism; triacylglycerol biosynthesis.</text>
</comment>
<dbReference type="GO" id="GO:0019432">
    <property type="term" value="P:triglyceride biosynthetic process"/>
    <property type="evidence" value="ECO:0007669"/>
    <property type="project" value="UniProtKB-UniPathway"/>
</dbReference>
<keyword evidence="8" id="KW-0443">Lipid metabolism</keyword>
<comment type="pathway">
    <text evidence="2">Lipid metabolism.</text>
</comment>
<dbReference type="PANTHER" id="PTHR31650:SF1">
    <property type="entry name" value="WAX ESTER SYNTHASE_DIACYLGLYCEROL ACYLTRANSFERASE 4-RELATED"/>
    <property type="match status" value="1"/>
</dbReference>
<evidence type="ECO:0000313" key="13">
    <source>
        <dbReference type="EMBL" id="SEO83656.1"/>
    </source>
</evidence>
<dbReference type="UniPathway" id="UPA00282"/>
<dbReference type="STRING" id="673521.SAMN05660991_01922"/>
<evidence type="ECO:0000256" key="7">
    <source>
        <dbReference type="ARBA" id="ARBA00022798"/>
    </source>
</evidence>
<evidence type="ECO:0000256" key="6">
    <source>
        <dbReference type="ARBA" id="ARBA00022679"/>
    </source>
</evidence>
<dbReference type="GO" id="GO:0005886">
    <property type="term" value="C:plasma membrane"/>
    <property type="evidence" value="ECO:0007669"/>
    <property type="project" value="TreeGrafter"/>
</dbReference>
<keyword evidence="5" id="KW-0444">Lipid biosynthesis</keyword>
<dbReference type="EC" id="2.3.1.20" evidence="4"/>